<feature type="signal peptide" evidence="1">
    <location>
        <begin position="1"/>
        <end position="21"/>
    </location>
</feature>
<gene>
    <name evidence="2" type="ORF">B0I27_11335</name>
</gene>
<sequence>MKTLQTLTVAFLITLSMSAFAAGEPNNKRFIMSYAVETYIDAMTNGDIKELPALLDADVKFSSTLSDKVVTFSKPAIVRSLKDIENVKQNCVSSYKILEQNQVQALIKVSMKYKDFTKVNYITMENTSDGWKITNVSSSYN</sequence>
<keyword evidence="3" id="KW-1185">Reference proteome</keyword>
<dbReference type="Pfam" id="PF12893">
    <property type="entry name" value="Lumazine_bd_2"/>
    <property type="match status" value="1"/>
</dbReference>
<dbReference type="AlphaFoldDB" id="A0A2T0TT19"/>
<dbReference type="InterPro" id="IPR032710">
    <property type="entry name" value="NTF2-like_dom_sf"/>
</dbReference>
<dbReference type="Proteomes" id="UP000238034">
    <property type="component" value="Unassembled WGS sequence"/>
</dbReference>
<name>A0A2T0TT19_9SPHI</name>
<dbReference type="RefSeq" id="WP_146133147.1">
    <property type="nucleotide sequence ID" value="NZ_PVTH01000013.1"/>
</dbReference>
<comment type="caution">
    <text evidence="2">The sequence shown here is derived from an EMBL/GenBank/DDBJ whole genome shotgun (WGS) entry which is preliminary data.</text>
</comment>
<dbReference type="SUPFAM" id="SSF54427">
    <property type="entry name" value="NTF2-like"/>
    <property type="match status" value="1"/>
</dbReference>
<evidence type="ECO:0000256" key="1">
    <source>
        <dbReference type="SAM" id="SignalP"/>
    </source>
</evidence>
<proteinExistence type="predicted"/>
<keyword evidence="1" id="KW-0732">Signal</keyword>
<dbReference type="OrthoDB" id="764454at2"/>
<reference evidence="2 3" key="1">
    <citation type="submission" date="2018-03" db="EMBL/GenBank/DDBJ databases">
        <title>Genomic Encyclopedia of Type Strains, Phase III (KMG-III): the genomes of soil and plant-associated and newly described type strains.</title>
        <authorList>
            <person name="Whitman W."/>
        </authorList>
    </citation>
    <scope>NUCLEOTIDE SEQUENCE [LARGE SCALE GENOMIC DNA]</scope>
    <source>
        <strain evidence="2 3">CGMCC 1.9313</strain>
    </source>
</reference>
<organism evidence="2 3">
    <name type="scientific">Arcticibacter pallidicorallinus</name>
    <dbReference type="NCBI Taxonomy" id="1259464"/>
    <lineage>
        <taxon>Bacteria</taxon>
        <taxon>Pseudomonadati</taxon>
        <taxon>Bacteroidota</taxon>
        <taxon>Sphingobacteriia</taxon>
        <taxon>Sphingobacteriales</taxon>
        <taxon>Sphingobacteriaceae</taxon>
        <taxon>Arcticibacter</taxon>
    </lineage>
</organism>
<accession>A0A2T0TT19</accession>
<dbReference type="EMBL" id="PVTH01000013">
    <property type="protein sequence ID" value="PRY48852.1"/>
    <property type="molecule type" value="Genomic_DNA"/>
</dbReference>
<evidence type="ECO:0000313" key="3">
    <source>
        <dbReference type="Proteomes" id="UP000238034"/>
    </source>
</evidence>
<dbReference type="Gene3D" id="3.10.450.50">
    <property type="match status" value="1"/>
</dbReference>
<feature type="chain" id="PRO_5015517683" evidence="1">
    <location>
        <begin position="22"/>
        <end position="141"/>
    </location>
</feature>
<protein>
    <submittedName>
        <fullName evidence="2">Putative lumazine-binding protein</fullName>
    </submittedName>
</protein>
<dbReference type="InterPro" id="IPR039437">
    <property type="entry name" value="FrzH/put_lumazine-bd"/>
</dbReference>
<evidence type="ECO:0000313" key="2">
    <source>
        <dbReference type="EMBL" id="PRY48852.1"/>
    </source>
</evidence>